<dbReference type="PROSITE" id="PS50887">
    <property type="entry name" value="GGDEF"/>
    <property type="match status" value="1"/>
</dbReference>
<reference evidence="5" key="1">
    <citation type="submission" date="2024-07" db="EMBL/GenBank/DDBJ databases">
        <title>Genome Analysis of a Potential Novel Vibrio Species Secreting pH- and Thermo-stable Alginate Lyase and its Application in Producing Alginate Oligosaccharides.</title>
        <authorList>
            <person name="Huang H."/>
            <person name="Bao K."/>
        </authorList>
    </citation>
    <scope>NUCLEOTIDE SEQUENCE</scope>
    <source>
        <strain evidence="5">HB236076</strain>
    </source>
</reference>
<dbReference type="CDD" id="cd01948">
    <property type="entry name" value="EAL"/>
    <property type="match status" value="1"/>
</dbReference>
<dbReference type="SUPFAM" id="SSF141868">
    <property type="entry name" value="EAL domain-like"/>
    <property type="match status" value="1"/>
</dbReference>
<dbReference type="Pfam" id="PF00563">
    <property type="entry name" value="EAL"/>
    <property type="match status" value="1"/>
</dbReference>
<evidence type="ECO:0000259" key="4">
    <source>
        <dbReference type="PROSITE" id="PS50887"/>
    </source>
</evidence>
<dbReference type="InterPro" id="IPR029787">
    <property type="entry name" value="Nucleotide_cyclase"/>
</dbReference>
<dbReference type="PANTHER" id="PTHR44757:SF2">
    <property type="entry name" value="BIOFILM ARCHITECTURE MAINTENANCE PROTEIN MBAA"/>
    <property type="match status" value="1"/>
</dbReference>
<comment type="cofactor">
    <cofactor evidence="1">
        <name>Mg(2+)</name>
        <dbReference type="ChEBI" id="CHEBI:18420"/>
    </cofactor>
</comment>
<dbReference type="InterPro" id="IPR000160">
    <property type="entry name" value="GGDEF_dom"/>
</dbReference>
<dbReference type="InterPro" id="IPR043128">
    <property type="entry name" value="Rev_trsase/Diguanyl_cyclase"/>
</dbReference>
<dbReference type="SMART" id="SM00267">
    <property type="entry name" value="GGDEF"/>
    <property type="match status" value="1"/>
</dbReference>
<dbReference type="SUPFAM" id="SSF55073">
    <property type="entry name" value="Nucleotide cyclase"/>
    <property type="match status" value="1"/>
</dbReference>
<dbReference type="InterPro" id="IPR035919">
    <property type="entry name" value="EAL_sf"/>
</dbReference>
<dbReference type="EMBL" id="CP162601">
    <property type="protein sequence ID" value="XDK26237.1"/>
    <property type="molecule type" value="Genomic_DNA"/>
</dbReference>
<dbReference type="RefSeq" id="WP_306101595.1">
    <property type="nucleotide sequence ID" value="NZ_CP162601.1"/>
</dbReference>
<keyword evidence="2" id="KW-1133">Transmembrane helix</keyword>
<dbReference type="PANTHER" id="PTHR44757">
    <property type="entry name" value="DIGUANYLATE CYCLASE DGCP"/>
    <property type="match status" value="1"/>
</dbReference>
<dbReference type="PROSITE" id="PS50883">
    <property type="entry name" value="EAL"/>
    <property type="match status" value="1"/>
</dbReference>
<keyword evidence="2" id="KW-0812">Transmembrane</keyword>
<dbReference type="SMART" id="SM00052">
    <property type="entry name" value="EAL"/>
    <property type="match status" value="1"/>
</dbReference>
<dbReference type="CDD" id="cd01949">
    <property type="entry name" value="GGDEF"/>
    <property type="match status" value="1"/>
</dbReference>
<dbReference type="InterPro" id="IPR052155">
    <property type="entry name" value="Biofilm_reg_signaling"/>
</dbReference>
<dbReference type="Pfam" id="PF00990">
    <property type="entry name" value="GGDEF"/>
    <property type="match status" value="1"/>
</dbReference>
<evidence type="ECO:0000313" key="5">
    <source>
        <dbReference type="EMBL" id="XDK26237.1"/>
    </source>
</evidence>
<evidence type="ECO:0000256" key="2">
    <source>
        <dbReference type="SAM" id="Phobius"/>
    </source>
</evidence>
<dbReference type="Gene3D" id="3.20.20.450">
    <property type="entry name" value="EAL domain"/>
    <property type="match status" value="1"/>
</dbReference>
<accession>A0AB39HHM6</accession>
<keyword evidence="2" id="KW-0472">Membrane</keyword>
<feature type="transmembrane region" description="Helical" evidence="2">
    <location>
        <begin position="177"/>
        <end position="198"/>
    </location>
</feature>
<feature type="domain" description="EAL" evidence="3">
    <location>
        <begin position="405"/>
        <end position="659"/>
    </location>
</feature>
<dbReference type="GO" id="GO:0003824">
    <property type="term" value="F:catalytic activity"/>
    <property type="evidence" value="ECO:0007669"/>
    <property type="project" value="UniProtKB-ARBA"/>
</dbReference>
<dbReference type="InterPro" id="IPR001633">
    <property type="entry name" value="EAL_dom"/>
</dbReference>
<feature type="domain" description="GGDEF" evidence="4">
    <location>
        <begin position="259"/>
        <end position="396"/>
    </location>
</feature>
<dbReference type="AlphaFoldDB" id="A0AB39HHM6"/>
<dbReference type="FunFam" id="3.30.70.270:FF:000001">
    <property type="entry name" value="Diguanylate cyclase domain protein"/>
    <property type="match status" value="1"/>
</dbReference>
<organism evidence="5">
    <name type="scientific">Vibrio sp. HB236076</name>
    <dbReference type="NCBI Taxonomy" id="3232307"/>
    <lineage>
        <taxon>Bacteria</taxon>
        <taxon>Pseudomonadati</taxon>
        <taxon>Pseudomonadota</taxon>
        <taxon>Gammaproteobacteria</taxon>
        <taxon>Vibrionales</taxon>
        <taxon>Vibrionaceae</taxon>
        <taxon>Vibrio</taxon>
    </lineage>
</organism>
<gene>
    <name evidence="5" type="ORF">AB0763_06255</name>
</gene>
<evidence type="ECO:0000259" key="3">
    <source>
        <dbReference type="PROSITE" id="PS50883"/>
    </source>
</evidence>
<evidence type="ECO:0000256" key="1">
    <source>
        <dbReference type="ARBA" id="ARBA00001946"/>
    </source>
</evidence>
<proteinExistence type="predicted"/>
<dbReference type="NCBIfam" id="TIGR00254">
    <property type="entry name" value="GGDEF"/>
    <property type="match status" value="1"/>
</dbReference>
<sequence length="668" mass="75883">MSYSFSAKSIFTTTIILAAAVISLAGALFYQGNRILVKEMPTIEAAEEIKVNGAMAHVWFEEVLSGDTTQSIKEVWYFLDLADWYALALLEGGESIRGRFKPIQDEQLRNIVVSMRETLVDFRHYDTIRYAQQSTSTPGSEVDILSDAIFLDFIQQADDLKRQIKLHVERSVAQYQYISLSLIVAAVIIASFINFHLFRIESNKRKLYLSLKKANTDIEAKNQELHQKAHFDTLTRLPNRTLFKDRLNQSIINSERLNLAFSLLFIDLDHFKAVNDEYGHEAGDKLLREVAKRITRRIRVSDTCARISGDEFVVILSHQKSVEEASQSARHIANNLITALESPFVFDDFTAHISASIGVSVFPTDGHDHESLVRYADNAMYHAKSLGKNNVQFYSEELNQRSLLQRDNERALQVAIANDQFVLHYLPIWHMKDQRILGVEVLTRWQHPKKGLLYPDHFIPLAESCSHIDKLDLLIIEKSLKQCQSWHQQGINLGKVCINISANSLKKRHFFEQLKSILRDFPLPAHTIELEITETALLENDQYAQEIFNALKEIGVGVALDDFGTGYSSLLYLKKFEFDTLKIDRSFVSELTENRTSTLLLKNILQIGRDLDLAVIAEGVETELQQNALVSLGFEIGQGFLLTPPVDANTLVGKLNLTERSNVISLLN</sequence>
<name>A0AB39HHM6_9VIBR</name>
<dbReference type="Gene3D" id="3.30.70.270">
    <property type="match status" value="1"/>
</dbReference>
<dbReference type="KEGG" id="vih:AB0763_06255"/>
<protein>
    <submittedName>
        <fullName evidence="5">EAL domain-containing protein</fullName>
    </submittedName>
</protein>